<feature type="chain" id="PRO_5042284815" evidence="2">
    <location>
        <begin position="22"/>
        <end position="552"/>
    </location>
</feature>
<feature type="transmembrane region" description="Helical" evidence="1">
    <location>
        <begin position="308"/>
        <end position="330"/>
    </location>
</feature>
<feature type="transmembrane region" description="Helical" evidence="1">
    <location>
        <begin position="277"/>
        <end position="296"/>
    </location>
</feature>
<accession>A0AAD5WPD1</accession>
<keyword evidence="2" id="KW-0732">Signal</keyword>
<evidence type="ECO:0000256" key="2">
    <source>
        <dbReference type="SAM" id="SignalP"/>
    </source>
</evidence>
<evidence type="ECO:0000313" key="4">
    <source>
        <dbReference type="Proteomes" id="UP001201980"/>
    </source>
</evidence>
<keyword evidence="4" id="KW-1185">Reference proteome</keyword>
<name>A0AAD5WPD1_9PEZI</name>
<sequence>MKVSTLFQFVVVCLGAFPVNGQDDFNTTELSCEEALEPFYEYIETNCTKALRDIQTCLPDDKNSETLTTVAGNLIYCLDQYHSVDDGLDFVPKDGSHSGNMIGNGLYLTLFSPLFASSVPRDPSISLDTSDDSCGNPDYLPLFETVLEAFLAEQNCSAEHKEWHSRDWTNVYYEQPGDPYAAVLKMPTQYQRCTVQKPEGGVEECISESIAKLRWVLPDLFIWGGRKKCDSVASLHVSFVFKMIIEVLEVIAAIWWKRRKREKGEFESDKAFSFSRLTFSFLQGFGVEILVAYLLYRDAITGFLPGLFAIMLFTPRPVPFSAGLAGAFLGKSWGTQMLVADGLVGLLASYTISILPLDSEGNFSLAPKPVSGPDVPSRYAILFNGLILTNYPVYILCVMYFILMTILPFMAAVHCCMKRKGHKVGASLKIFVIMLLIVVYPFVVPIMAVAEIISNVRHRGSDYKFGPARWADNLLADISSWKKKVLDVLYWLWCVLHFVIFVGRWMVISNMLAMAGDVFCPSSLTEASAAGPLVTLGLVLANLGLQVTGLSN</sequence>
<comment type="caution">
    <text evidence="3">The sequence shown here is derived from an EMBL/GenBank/DDBJ whole genome shotgun (WGS) entry which is preliminary data.</text>
</comment>
<keyword evidence="1" id="KW-1133">Transmembrane helix</keyword>
<evidence type="ECO:0000256" key="1">
    <source>
        <dbReference type="SAM" id="Phobius"/>
    </source>
</evidence>
<keyword evidence="1" id="KW-0472">Membrane</keyword>
<gene>
    <name evidence="3" type="ORF">MKZ38_005280</name>
</gene>
<proteinExistence type="predicted"/>
<dbReference type="Proteomes" id="UP001201980">
    <property type="component" value="Unassembled WGS sequence"/>
</dbReference>
<protein>
    <submittedName>
        <fullName evidence="3">Uncharacterized protein</fullName>
    </submittedName>
</protein>
<feature type="transmembrane region" description="Helical" evidence="1">
    <location>
        <begin position="235"/>
        <end position="256"/>
    </location>
</feature>
<reference evidence="3" key="1">
    <citation type="submission" date="2022-07" db="EMBL/GenBank/DDBJ databases">
        <title>Draft genome sequence of Zalerion maritima ATCC 34329, a (micro)plastics degrading marine fungus.</title>
        <authorList>
            <person name="Paco A."/>
            <person name="Goncalves M.F.M."/>
            <person name="Rocha-Santos T.A.P."/>
            <person name="Alves A."/>
        </authorList>
    </citation>
    <scope>NUCLEOTIDE SEQUENCE</scope>
    <source>
        <strain evidence="3">ATCC 34329</strain>
    </source>
</reference>
<evidence type="ECO:0000313" key="3">
    <source>
        <dbReference type="EMBL" id="KAJ2896710.1"/>
    </source>
</evidence>
<organism evidence="3 4">
    <name type="scientific">Zalerion maritima</name>
    <dbReference type="NCBI Taxonomy" id="339359"/>
    <lineage>
        <taxon>Eukaryota</taxon>
        <taxon>Fungi</taxon>
        <taxon>Dikarya</taxon>
        <taxon>Ascomycota</taxon>
        <taxon>Pezizomycotina</taxon>
        <taxon>Sordariomycetes</taxon>
        <taxon>Lulworthiomycetidae</taxon>
        <taxon>Lulworthiales</taxon>
        <taxon>Lulworthiaceae</taxon>
        <taxon>Zalerion</taxon>
    </lineage>
</organism>
<feature type="signal peptide" evidence="2">
    <location>
        <begin position="1"/>
        <end position="21"/>
    </location>
</feature>
<feature type="transmembrane region" description="Helical" evidence="1">
    <location>
        <begin position="428"/>
        <end position="453"/>
    </location>
</feature>
<feature type="transmembrane region" description="Helical" evidence="1">
    <location>
        <begin position="488"/>
        <end position="507"/>
    </location>
</feature>
<dbReference type="EMBL" id="JAKWBI020000316">
    <property type="protein sequence ID" value="KAJ2896710.1"/>
    <property type="molecule type" value="Genomic_DNA"/>
</dbReference>
<feature type="transmembrane region" description="Helical" evidence="1">
    <location>
        <begin position="393"/>
        <end position="416"/>
    </location>
</feature>
<dbReference type="AlphaFoldDB" id="A0AAD5WPD1"/>
<keyword evidence="1" id="KW-0812">Transmembrane</keyword>